<reference evidence="2 3" key="1">
    <citation type="journal article" date="2021" name="BMC Genomics">
        <title>Datura genome reveals duplications of psychoactive alkaloid biosynthetic genes and high mutation rate following tissue culture.</title>
        <authorList>
            <person name="Rajewski A."/>
            <person name="Carter-House D."/>
            <person name="Stajich J."/>
            <person name="Litt A."/>
        </authorList>
    </citation>
    <scope>NUCLEOTIDE SEQUENCE [LARGE SCALE GENOMIC DNA]</scope>
    <source>
        <strain evidence="2">AR-01</strain>
    </source>
</reference>
<dbReference type="Proteomes" id="UP000823775">
    <property type="component" value="Unassembled WGS sequence"/>
</dbReference>
<protein>
    <submittedName>
        <fullName evidence="2">Uncharacterized protein</fullName>
    </submittedName>
</protein>
<comment type="caution">
    <text evidence="2">The sequence shown here is derived from an EMBL/GenBank/DDBJ whole genome shotgun (WGS) entry which is preliminary data.</text>
</comment>
<evidence type="ECO:0000313" key="3">
    <source>
        <dbReference type="Proteomes" id="UP000823775"/>
    </source>
</evidence>
<keyword evidence="1" id="KW-0812">Transmembrane</keyword>
<organism evidence="2 3">
    <name type="scientific">Datura stramonium</name>
    <name type="common">Jimsonweed</name>
    <name type="synonym">Common thornapple</name>
    <dbReference type="NCBI Taxonomy" id="4076"/>
    <lineage>
        <taxon>Eukaryota</taxon>
        <taxon>Viridiplantae</taxon>
        <taxon>Streptophyta</taxon>
        <taxon>Embryophyta</taxon>
        <taxon>Tracheophyta</taxon>
        <taxon>Spermatophyta</taxon>
        <taxon>Magnoliopsida</taxon>
        <taxon>eudicotyledons</taxon>
        <taxon>Gunneridae</taxon>
        <taxon>Pentapetalae</taxon>
        <taxon>asterids</taxon>
        <taxon>lamiids</taxon>
        <taxon>Solanales</taxon>
        <taxon>Solanaceae</taxon>
        <taxon>Solanoideae</taxon>
        <taxon>Datureae</taxon>
        <taxon>Datura</taxon>
    </lineage>
</organism>
<feature type="transmembrane region" description="Helical" evidence="1">
    <location>
        <begin position="41"/>
        <end position="59"/>
    </location>
</feature>
<name>A0ABS8TH59_DATST</name>
<proteinExistence type="predicted"/>
<sequence>VYEEFNLIFMCPVYRVNVHFEGGILSIALEAEAIAFGSFNFLHSVIIGVVDAVVFYMALQRGVYG</sequence>
<keyword evidence="1" id="KW-0472">Membrane</keyword>
<keyword evidence="1" id="KW-1133">Transmembrane helix</keyword>
<evidence type="ECO:0000256" key="1">
    <source>
        <dbReference type="SAM" id="Phobius"/>
    </source>
</evidence>
<accession>A0ABS8TH59</accession>
<evidence type="ECO:0000313" key="2">
    <source>
        <dbReference type="EMBL" id="MCD7470840.1"/>
    </source>
</evidence>
<feature type="non-terminal residue" evidence="2">
    <location>
        <position position="65"/>
    </location>
</feature>
<feature type="non-terminal residue" evidence="2">
    <location>
        <position position="1"/>
    </location>
</feature>
<gene>
    <name evidence="2" type="ORF">HAX54_011003</name>
</gene>
<dbReference type="EMBL" id="JACEIK010001615">
    <property type="protein sequence ID" value="MCD7470840.1"/>
    <property type="molecule type" value="Genomic_DNA"/>
</dbReference>
<keyword evidence="3" id="KW-1185">Reference proteome</keyword>